<accession>A0ABU4HYA0</accession>
<name>A0ABU4HYA0_9ACTN</name>
<dbReference type="RefSeq" id="WP_318600835.1">
    <property type="nucleotide sequence ID" value="NZ_JAWSTH010000133.1"/>
</dbReference>
<dbReference type="Gene3D" id="2.60.120.10">
    <property type="entry name" value="Jelly Rolls"/>
    <property type="match status" value="1"/>
</dbReference>
<feature type="domain" description="Cupin type-2" evidence="1">
    <location>
        <begin position="40"/>
        <end position="97"/>
    </location>
</feature>
<evidence type="ECO:0000313" key="2">
    <source>
        <dbReference type="EMBL" id="MDW5598311.1"/>
    </source>
</evidence>
<dbReference type="InterPro" id="IPR047263">
    <property type="entry name" value="HNL-like_cupin"/>
</dbReference>
<evidence type="ECO:0000313" key="3">
    <source>
        <dbReference type="Proteomes" id="UP001284601"/>
    </source>
</evidence>
<keyword evidence="3" id="KW-1185">Reference proteome</keyword>
<dbReference type="EMBL" id="JAWSTH010000133">
    <property type="protein sequence ID" value="MDW5598311.1"/>
    <property type="molecule type" value="Genomic_DNA"/>
</dbReference>
<dbReference type="InterPro" id="IPR014710">
    <property type="entry name" value="RmlC-like_jellyroll"/>
</dbReference>
<dbReference type="PANTHER" id="PTHR43698:SF1">
    <property type="entry name" value="BLL4564 PROTEIN"/>
    <property type="match status" value="1"/>
</dbReference>
<dbReference type="InterPro" id="IPR011051">
    <property type="entry name" value="RmlC_Cupin_sf"/>
</dbReference>
<dbReference type="Pfam" id="PF07883">
    <property type="entry name" value="Cupin_2"/>
    <property type="match status" value="1"/>
</dbReference>
<dbReference type="PANTHER" id="PTHR43698">
    <property type="entry name" value="RIBD C-TERMINAL DOMAIN CONTAINING PROTEIN"/>
    <property type="match status" value="1"/>
</dbReference>
<comment type="caution">
    <text evidence="2">The sequence shown here is derived from an EMBL/GenBank/DDBJ whole genome shotgun (WGS) entry which is preliminary data.</text>
</comment>
<dbReference type="InterPro" id="IPR013096">
    <property type="entry name" value="Cupin_2"/>
</dbReference>
<proteinExistence type="predicted"/>
<reference evidence="3" key="1">
    <citation type="submission" date="2023-07" db="EMBL/GenBank/DDBJ databases">
        <title>Conexibacter stalactiti sp. nov., isolated from stalactites in a lava cave and emended description of the genus Conexibacter.</title>
        <authorList>
            <person name="Lee S.D."/>
        </authorList>
    </citation>
    <scope>NUCLEOTIDE SEQUENCE [LARGE SCALE GENOMIC DNA]</scope>
    <source>
        <strain evidence="3">KCTC 39840</strain>
    </source>
</reference>
<sequence length="137" mass="14882">MKITRSSIDTQKGPADWFTGDVYIDAVAAPEATSTFAAAVVHFTPGARTAWHTHPHGQTIFVTEGEGRCQREGGPIELIKPGDRVFFEPGENHWHGAAPNRFMVHIAMQQVDESGSPVVWGEHVTDEQYGAAPSTAD</sequence>
<dbReference type="Proteomes" id="UP001284601">
    <property type="component" value="Unassembled WGS sequence"/>
</dbReference>
<dbReference type="CDD" id="cd02233">
    <property type="entry name" value="cupin_HNL-like"/>
    <property type="match status" value="1"/>
</dbReference>
<dbReference type="SUPFAM" id="SSF51182">
    <property type="entry name" value="RmlC-like cupins"/>
    <property type="match status" value="1"/>
</dbReference>
<protein>
    <submittedName>
        <fullName evidence="2">Cupin domain-containing protein</fullName>
    </submittedName>
</protein>
<gene>
    <name evidence="2" type="ORF">R7226_28390</name>
</gene>
<reference evidence="2 3" key="2">
    <citation type="submission" date="2023-10" db="EMBL/GenBank/DDBJ databases">
        <authorList>
            <person name="Han X.F."/>
        </authorList>
    </citation>
    <scope>NUCLEOTIDE SEQUENCE [LARGE SCALE GENOMIC DNA]</scope>
    <source>
        <strain evidence="2 3">KCTC 39840</strain>
    </source>
</reference>
<organism evidence="2 3">
    <name type="scientific">Conexibacter stalactiti</name>
    <dbReference type="NCBI Taxonomy" id="1940611"/>
    <lineage>
        <taxon>Bacteria</taxon>
        <taxon>Bacillati</taxon>
        <taxon>Actinomycetota</taxon>
        <taxon>Thermoleophilia</taxon>
        <taxon>Solirubrobacterales</taxon>
        <taxon>Conexibacteraceae</taxon>
        <taxon>Conexibacter</taxon>
    </lineage>
</organism>
<evidence type="ECO:0000259" key="1">
    <source>
        <dbReference type="Pfam" id="PF07883"/>
    </source>
</evidence>